<keyword evidence="2" id="KW-0472">Membrane</keyword>
<dbReference type="PANTHER" id="PTHR12203">
    <property type="entry name" value="KDEL LYS-ASP-GLU-LEU CONTAINING - RELATED"/>
    <property type="match status" value="1"/>
</dbReference>
<feature type="region of interest" description="Disordered" evidence="1">
    <location>
        <begin position="1"/>
        <end position="20"/>
    </location>
</feature>
<reference evidence="4" key="1">
    <citation type="journal article" date="2018" name="Mol. Biol. Evol.">
        <title>Broad Genomic Sampling Reveals a Smut Pathogenic Ancestry of the Fungal Clade Ustilaginomycotina.</title>
        <authorList>
            <person name="Kijpornyongpan T."/>
            <person name="Mondo S.J."/>
            <person name="Barry K."/>
            <person name="Sandor L."/>
            <person name="Lee J."/>
            <person name="Lipzen A."/>
            <person name="Pangilinan J."/>
            <person name="LaButti K."/>
            <person name="Hainaut M."/>
            <person name="Henrissat B."/>
            <person name="Grigoriev I.V."/>
            <person name="Spatafora J.W."/>
            <person name="Aime M.C."/>
        </authorList>
    </citation>
    <scope>NUCLEOTIDE SEQUENCE [LARGE SCALE GENOMIC DNA]</scope>
    <source>
        <strain evidence="4">MCA 4198</strain>
    </source>
</reference>
<evidence type="ECO:0000259" key="3">
    <source>
        <dbReference type="SMART" id="SM00672"/>
    </source>
</evidence>
<evidence type="ECO:0000313" key="5">
    <source>
        <dbReference type="Proteomes" id="UP000245768"/>
    </source>
</evidence>
<dbReference type="SMART" id="SM00672">
    <property type="entry name" value="CAP10"/>
    <property type="match status" value="1"/>
</dbReference>
<feature type="domain" description="Glycosyl transferase CAP10" evidence="3">
    <location>
        <begin position="204"/>
        <end position="455"/>
    </location>
</feature>
<keyword evidence="5" id="KW-1185">Reference proteome</keyword>
<proteinExistence type="predicted"/>
<feature type="region of interest" description="Disordered" evidence="1">
    <location>
        <begin position="76"/>
        <end position="101"/>
    </location>
</feature>
<organism evidence="4 5">
    <name type="scientific">Acaromyces ingoldii</name>
    <dbReference type="NCBI Taxonomy" id="215250"/>
    <lineage>
        <taxon>Eukaryota</taxon>
        <taxon>Fungi</taxon>
        <taxon>Dikarya</taxon>
        <taxon>Basidiomycota</taxon>
        <taxon>Ustilaginomycotina</taxon>
        <taxon>Exobasidiomycetes</taxon>
        <taxon>Exobasidiales</taxon>
        <taxon>Cryptobasidiaceae</taxon>
        <taxon>Acaromyces</taxon>
    </lineage>
</organism>
<dbReference type="GeneID" id="37044730"/>
<protein>
    <recommendedName>
        <fullName evidence="3">Glycosyl transferase CAP10 domain-containing protein</fullName>
    </recommendedName>
</protein>
<accession>A0A316YDR6</accession>
<name>A0A316YDR6_9BASI</name>
<evidence type="ECO:0000256" key="1">
    <source>
        <dbReference type="SAM" id="MobiDB-lite"/>
    </source>
</evidence>
<evidence type="ECO:0000313" key="4">
    <source>
        <dbReference type="EMBL" id="PWN86994.1"/>
    </source>
</evidence>
<dbReference type="Proteomes" id="UP000245768">
    <property type="component" value="Unassembled WGS sequence"/>
</dbReference>
<dbReference type="Pfam" id="PF05686">
    <property type="entry name" value="Glyco_transf_90"/>
    <property type="match status" value="1"/>
</dbReference>
<keyword evidence="2" id="KW-0812">Transmembrane</keyword>
<feature type="compositionally biased region" description="Low complexity" evidence="1">
    <location>
        <begin position="1"/>
        <end position="14"/>
    </location>
</feature>
<gene>
    <name evidence="4" type="ORF">FA10DRAFT_269608</name>
</gene>
<dbReference type="PANTHER" id="PTHR12203:SF107">
    <property type="entry name" value="GLYCOSYL TRANSFERASE CAP10 DOMAIN-CONTAINING PROTEIN"/>
    <property type="match status" value="1"/>
</dbReference>
<feature type="transmembrane region" description="Helical" evidence="2">
    <location>
        <begin position="32"/>
        <end position="53"/>
    </location>
</feature>
<dbReference type="AlphaFoldDB" id="A0A316YDR6"/>
<dbReference type="EMBL" id="KZ819641">
    <property type="protein sequence ID" value="PWN86994.1"/>
    <property type="molecule type" value="Genomic_DNA"/>
</dbReference>
<dbReference type="InParanoid" id="A0A316YDR6"/>
<dbReference type="InterPro" id="IPR051091">
    <property type="entry name" value="O-Glucosyltr/Glycosyltrsf_90"/>
</dbReference>
<keyword evidence="2" id="KW-1133">Transmembrane helix</keyword>
<evidence type="ECO:0000256" key="2">
    <source>
        <dbReference type="SAM" id="Phobius"/>
    </source>
</evidence>
<dbReference type="InterPro" id="IPR006598">
    <property type="entry name" value="CAP10"/>
</dbReference>
<dbReference type="RefSeq" id="XP_025374192.1">
    <property type="nucleotide sequence ID" value="XM_025522814.1"/>
</dbReference>
<dbReference type="OrthoDB" id="202415at2759"/>
<sequence length="481" mass="55487">MAGGSSASPGSNAGMLPMPTPSKARLPRAFSIHRIVMLSVLSFLGTCLFFVLFGRPDRERKPRADWKQLLSPSAATDVWPDGRGQYPTSNQEGEDGWMRGSGRTGINIDTPFNQDDLTYTEDECEAFFPDLYNEIDRSRDFYTYKKRWDREWLEETCDDGVWTHARVVIHNNRLYVKRYEKAGQSRTHAALALLHQSLVTGKEKLPDVEFCIGMHDWGSKGKFSLDRRDELKDNWLMPDYSYWSWPEHVGMYQDMREKVRAIDKDLGWAGKKSKLFWRGSLKVGTADREAMLAAAEGYDWSEMSELVWGSPDPNKGPILMEDHCRWKFHAYSEGNTYSGRLRYLQNCRVVVITHKPNYIQHYTHLLNGEWGHPDQNIVYVPLPESVKVDDKLLGRDRSWERLPEVMDKLLKDDAMAKRIAENQFNTFGMRYTTPATATCYWRKLIKAFGSIQQYEVELNGNETSYETFALVGMRNGDPGLH</sequence>